<feature type="transmembrane region" description="Helical" evidence="1">
    <location>
        <begin position="12"/>
        <end position="31"/>
    </location>
</feature>
<keyword evidence="3" id="KW-1185">Reference proteome</keyword>
<dbReference type="AlphaFoldDB" id="A0A1I3HEK0"/>
<dbReference type="RefSeq" id="WP_092050249.1">
    <property type="nucleotide sequence ID" value="NZ_FOQD01000008.1"/>
</dbReference>
<protein>
    <recommendedName>
        <fullName evidence="4">IRE (Iron responsive element)</fullName>
    </recommendedName>
</protein>
<evidence type="ECO:0008006" key="4">
    <source>
        <dbReference type="Google" id="ProtNLM"/>
    </source>
</evidence>
<evidence type="ECO:0000313" key="3">
    <source>
        <dbReference type="Proteomes" id="UP000199518"/>
    </source>
</evidence>
<keyword evidence="1" id="KW-1133">Transmembrane helix</keyword>
<evidence type="ECO:0000313" key="2">
    <source>
        <dbReference type="EMBL" id="SFI34124.1"/>
    </source>
</evidence>
<organism evidence="2 3">
    <name type="scientific">Planctomicrobium piriforme</name>
    <dbReference type="NCBI Taxonomy" id="1576369"/>
    <lineage>
        <taxon>Bacteria</taxon>
        <taxon>Pseudomonadati</taxon>
        <taxon>Planctomycetota</taxon>
        <taxon>Planctomycetia</taxon>
        <taxon>Planctomycetales</taxon>
        <taxon>Planctomycetaceae</taxon>
        <taxon>Planctomicrobium</taxon>
    </lineage>
</organism>
<keyword evidence="1" id="KW-0472">Membrane</keyword>
<reference evidence="3" key="1">
    <citation type="submission" date="2016-10" db="EMBL/GenBank/DDBJ databases">
        <authorList>
            <person name="Varghese N."/>
            <person name="Submissions S."/>
        </authorList>
    </citation>
    <scope>NUCLEOTIDE SEQUENCE [LARGE SCALE GENOMIC DNA]</scope>
    <source>
        <strain evidence="3">DSM 26348</strain>
    </source>
</reference>
<dbReference type="OrthoDB" id="239224at2"/>
<dbReference type="EMBL" id="FOQD01000008">
    <property type="protein sequence ID" value="SFI34124.1"/>
    <property type="molecule type" value="Genomic_DNA"/>
</dbReference>
<gene>
    <name evidence="2" type="ORF">SAMN05421753_10829</name>
</gene>
<dbReference type="Proteomes" id="UP000199518">
    <property type="component" value="Unassembled WGS sequence"/>
</dbReference>
<dbReference type="STRING" id="1576369.SAMN05421753_10829"/>
<accession>A0A1I3HEK0</accession>
<evidence type="ECO:0000256" key="1">
    <source>
        <dbReference type="SAM" id="Phobius"/>
    </source>
</evidence>
<sequence>MNQLTVGQRKMIYAGTAVVLLIPIILLGAPASKSGGGTPAWLAQSREKNDLGEASLGDVDPTSATMNLVLLGMRGVAASVLWSKADEYKDKKNFSQLEQTVESIILLQPHFKSVWRYQAWNLAYNVSNECDAVADRFYWVKRGAKFLQRGVARNRLVPELYFDMGTFVGNKLGNADEKQTYRKFFRVDPDEARWKGGPDEEINPKGEDNYLVARDWYERANKVLENKGVEQHTMDLALFLAYPYRSLMSYAQVMQKDGVQADLDSMTPEQVKTAYMEWAKTVRGAWDQAYDEWTNIYGRRKFASAGFGTLLLENDESGLKELAEIAKEENVTYEQKKEWQDRYRKLTSYPYWKLHCDIEKRETMTQARYHLAEGRRLYREVQDFDAARANLEQGLGELAQVVREYQVNAETNLVVSDEEEIIEEALKAIIIWRQVMELLGQPIPENYPLKELWVIPELQGQRDELQLRFQQWNGTL</sequence>
<name>A0A1I3HEK0_9PLAN</name>
<keyword evidence="1" id="KW-0812">Transmembrane</keyword>
<proteinExistence type="predicted"/>